<dbReference type="PANTHER" id="PTHR33507:SF3">
    <property type="entry name" value="INNER MEMBRANE PROTEIN YBBJ"/>
    <property type="match status" value="1"/>
</dbReference>
<evidence type="ECO:0000256" key="3">
    <source>
        <dbReference type="ARBA" id="ARBA00022989"/>
    </source>
</evidence>
<dbReference type="InterPro" id="IPR012340">
    <property type="entry name" value="NA-bd_OB-fold"/>
</dbReference>
<comment type="subcellular location">
    <subcellularLocation>
        <location evidence="1">Membrane</location>
        <topology evidence="1">Multi-pass membrane protein</topology>
    </subcellularLocation>
</comment>
<keyword evidence="4 5" id="KW-0472">Membrane</keyword>
<reference evidence="7" key="2">
    <citation type="submission" date="2023-04" db="EMBL/GenBank/DDBJ databases">
        <authorList>
            <person name="Sun J.-Q."/>
        </authorList>
    </citation>
    <scope>NUCLEOTIDE SEQUENCE</scope>
    <source>
        <strain evidence="7">CC-YY355</strain>
    </source>
</reference>
<dbReference type="InterPro" id="IPR052165">
    <property type="entry name" value="Membrane_assoc_protease"/>
</dbReference>
<comment type="caution">
    <text evidence="7">The sequence shown here is derived from an EMBL/GenBank/DDBJ whole genome shotgun (WGS) entry which is preliminary data.</text>
</comment>
<keyword evidence="3 5" id="KW-1133">Transmembrane helix</keyword>
<protein>
    <submittedName>
        <fullName evidence="7">NfeD family protein</fullName>
    </submittedName>
</protein>
<dbReference type="PANTHER" id="PTHR33507">
    <property type="entry name" value="INNER MEMBRANE PROTEIN YBBJ"/>
    <property type="match status" value="1"/>
</dbReference>
<dbReference type="Proteomes" id="UP001160550">
    <property type="component" value="Unassembled WGS sequence"/>
</dbReference>
<proteinExistence type="predicted"/>
<evidence type="ECO:0000256" key="2">
    <source>
        <dbReference type="ARBA" id="ARBA00022692"/>
    </source>
</evidence>
<keyword evidence="8" id="KW-1185">Reference proteome</keyword>
<feature type="domain" description="NfeD-like C-terminal" evidence="6">
    <location>
        <begin position="91"/>
        <end position="142"/>
    </location>
</feature>
<evidence type="ECO:0000256" key="4">
    <source>
        <dbReference type="ARBA" id="ARBA00023136"/>
    </source>
</evidence>
<evidence type="ECO:0000259" key="6">
    <source>
        <dbReference type="Pfam" id="PF01957"/>
    </source>
</evidence>
<organism evidence="7 8">
    <name type="scientific">Luteimonas composti</name>
    <dbReference type="NCBI Taxonomy" id="398257"/>
    <lineage>
        <taxon>Bacteria</taxon>
        <taxon>Pseudomonadati</taxon>
        <taxon>Pseudomonadota</taxon>
        <taxon>Gammaproteobacteria</taxon>
        <taxon>Lysobacterales</taxon>
        <taxon>Lysobacteraceae</taxon>
        <taxon>Luteimonas</taxon>
    </lineage>
</organism>
<dbReference type="Pfam" id="PF01957">
    <property type="entry name" value="NfeD"/>
    <property type="match status" value="1"/>
</dbReference>
<accession>A0ABT6MSG1</accession>
<feature type="transmembrane region" description="Helical" evidence="5">
    <location>
        <begin position="30"/>
        <end position="62"/>
    </location>
</feature>
<sequence length="145" mass="15517">MRWDVVAWAAVALLLFAAEALAPGAFMLWMAFAAVAVFLAVLAVPGIPLLAQVAAFVVLSFASIQVYRKWFRGRGRQSDHPTLNRRALHHIGRVVPLEQPIVAGRGRVKIGDAFWVVEGPDLAAGTPVRVVGTDGVALRVEPAGT</sequence>
<evidence type="ECO:0000313" key="7">
    <source>
        <dbReference type="EMBL" id="MDH7453365.1"/>
    </source>
</evidence>
<evidence type="ECO:0000313" key="8">
    <source>
        <dbReference type="Proteomes" id="UP001160550"/>
    </source>
</evidence>
<gene>
    <name evidence="7" type="ORF">QF205_09840</name>
</gene>
<dbReference type="InterPro" id="IPR002810">
    <property type="entry name" value="NfeD-like_C"/>
</dbReference>
<evidence type="ECO:0000256" key="5">
    <source>
        <dbReference type="SAM" id="Phobius"/>
    </source>
</evidence>
<dbReference type="RefSeq" id="WP_280942669.1">
    <property type="nucleotide sequence ID" value="NZ_JARYGX010000019.1"/>
</dbReference>
<keyword evidence="2 5" id="KW-0812">Transmembrane</keyword>
<reference evidence="7" key="1">
    <citation type="journal article" date="2007" name="Int. J. Syst. Evol. Microbiol.">
        <title>Luteimonas composti sp. nov., a moderately thermophilic bacterium isolated from food waste.</title>
        <authorList>
            <person name="Young C.C."/>
            <person name="Kampfer P."/>
            <person name="Chen W.M."/>
            <person name="Yen W.S."/>
            <person name="Arun A.B."/>
            <person name="Lai W.A."/>
            <person name="Shen F.T."/>
            <person name="Rekha P.D."/>
            <person name="Lin K.Y."/>
            <person name="Chou J.H."/>
        </authorList>
    </citation>
    <scope>NUCLEOTIDE SEQUENCE</scope>
    <source>
        <strain evidence="7">CC-YY355</strain>
    </source>
</reference>
<name>A0ABT6MSG1_9GAMM</name>
<evidence type="ECO:0000256" key="1">
    <source>
        <dbReference type="ARBA" id="ARBA00004141"/>
    </source>
</evidence>
<dbReference type="EMBL" id="JARYGX010000019">
    <property type="protein sequence ID" value="MDH7453365.1"/>
    <property type="molecule type" value="Genomic_DNA"/>
</dbReference>
<dbReference type="Gene3D" id="2.40.50.140">
    <property type="entry name" value="Nucleic acid-binding proteins"/>
    <property type="match status" value="1"/>
</dbReference>